<dbReference type="Proteomes" id="UP000318711">
    <property type="component" value="Unassembled WGS sequence"/>
</dbReference>
<evidence type="ECO:0000313" key="6">
    <source>
        <dbReference type="Proteomes" id="UP000318711"/>
    </source>
</evidence>
<dbReference type="InterPro" id="IPR038380">
    <property type="entry name" value="Ribosomal_bS21_sf"/>
</dbReference>
<dbReference type="Pfam" id="PF01165">
    <property type="entry name" value="Ribosomal_S21"/>
    <property type="match status" value="1"/>
</dbReference>
<comment type="similarity">
    <text evidence="1">Belongs to the bacterial ribosomal protein bS21 family.</text>
</comment>
<evidence type="ECO:0000256" key="3">
    <source>
        <dbReference type="ARBA" id="ARBA00023274"/>
    </source>
</evidence>
<comment type="caution">
    <text evidence="5">The sequence shown here is derived from an EMBL/GenBank/DDBJ whole genome shotgun (WGS) entry which is preliminary data.</text>
</comment>
<dbReference type="AlphaFoldDB" id="A0A554LSH2"/>
<organism evidence="5 6">
    <name type="scientific">Candidatus Berkelbacteria bacterium Licking1014_2</name>
    <dbReference type="NCBI Taxonomy" id="2017146"/>
    <lineage>
        <taxon>Bacteria</taxon>
        <taxon>Candidatus Berkelbacteria</taxon>
    </lineage>
</organism>
<evidence type="ECO:0000256" key="4">
    <source>
        <dbReference type="ARBA" id="ARBA00035135"/>
    </source>
</evidence>
<protein>
    <recommendedName>
        <fullName evidence="4">Small ribosomal subunit protein bS21</fullName>
    </recommendedName>
</protein>
<evidence type="ECO:0000256" key="1">
    <source>
        <dbReference type="ARBA" id="ARBA00006640"/>
    </source>
</evidence>
<dbReference type="GO" id="GO:0003735">
    <property type="term" value="F:structural constituent of ribosome"/>
    <property type="evidence" value="ECO:0007669"/>
    <property type="project" value="InterPro"/>
</dbReference>
<accession>A0A554LSH2</accession>
<dbReference type="EMBL" id="VMGL01000056">
    <property type="protein sequence ID" value="TSC95774.1"/>
    <property type="molecule type" value="Genomic_DNA"/>
</dbReference>
<dbReference type="InterPro" id="IPR001911">
    <property type="entry name" value="Ribosomal_bS21"/>
</dbReference>
<evidence type="ECO:0000313" key="5">
    <source>
        <dbReference type="EMBL" id="TSC95774.1"/>
    </source>
</evidence>
<evidence type="ECO:0000256" key="2">
    <source>
        <dbReference type="ARBA" id="ARBA00022980"/>
    </source>
</evidence>
<dbReference type="GO" id="GO:1990904">
    <property type="term" value="C:ribonucleoprotein complex"/>
    <property type="evidence" value="ECO:0007669"/>
    <property type="project" value="UniProtKB-KW"/>
</dbReference>
<reference evidence="5 6" key="1">
    <citation type="submission" date="2017-07" db="EMBL/GenBank/DDBJ databases">
        <title>Mechanisms for carbon and nitrogen cycling indicate functional differentiation within the Candidate Phyla Radiation.</title>
        <authorList>
            <person name="Danczak R.E."/>
            <person name="Johnston M.D."/>
            <person name="Kenah C."/>
            <person name="Slattery M."/>
            <person name="Wrighton K.C."/>
            <person name="Wilkins M.J."/>
        </authorList>
    </citation>
    <scope>NUCLEOTIDE SEQUENCE [LARGE SCALE GENOMIC DNA]</scope>
    <source>
        <strain evidence="5">Licking1014_2</strain>
    </source>
</reference>
<keyword evidence="3" id="KW-0687">Ribonucleoprotein</keyword>
<proteinExistence type="inferred from homology"/>
<name>A0A554LSH2_9BACT</name>
<keyword evidence="2" id="KW-0689">Ribosomal protein</keyword>
<dbReference type="NCBIfam" id="TIGR00030">
    <property type="entry name" value="S21p"/>
    <property type="match status" value="1"/>
</dbReference>
<sequence length="64" mass="8003">MITRFAPRRMPIEVQLRKLNREIQQEGILTEARQRRYFAKDITRRQRRESAKRRLVIRRARYGY</sequence>
<dbReference type="GO" id="GO:0005840">
    <property type="term" value="C:ribosome"/>
    <property type="evidence" value="ECO:0007669"/>
    <property type="project" value="UniProtKB-KW"/>
</dbReference>
<gene>
    <name evidence="5" type="ORF">CEN88_435</name>
</gene>
<dbReference type="Gene3D" id="1.20.5.1150">
    <property type="entry name" value="Ribosomal protein S8"/>
    <property type="match status" value="1"/>
</dbReference>
<dbReference type="GO" id="GO:0006412">
    <property type="term" value="P:translation"/>
    <property type="evidence" value="ECO:0007669"/>
    <property type="project" value="InterPro"/>
</dbReference>